<dbReference type="AlphaFoldDB" id="A0AAV5WYG6"/>
<dbReference type="EMBL" id="BTSY01000007">
    <property type="protein sequence ID" value="GMT36378.1"/>
    <property type="molecule type" value="Genomic_DNA"/>
</dbReference>
<proteinExistence type="predicted"/>
<sequence length="102" mass="11801">GRNYVTSLKMRFMLKNIFRENEELLVTSTDWLGRYWLGGGKDEWGKTIFFTDLWFPCSGPIFNQCINATYHAQCDAHIERIASTSSICCHCRETNTTRAIGR</sequence>
<keyword evidence="2" id="KW-1185">Reference proteome</keyword>
<accession>A0AAV5WYG6</accession>
<protein>
    <submittedName>
        <fullName evidence="1">Uncharacterized protein</fullName>
    </submittedName>
</protein>
<evidence type="ECO:0000313" key="1">
    <source>
        <dbReference type="EMBL" id="GMT36378.1"/>
    </source>
</evidence>
<reference evidence="1" key="1">
    <citation type="submission" date="2023-10" db="EMBL/GenBank/DDBJ databases">
        <title>Genome assembly of Pristionchus species.</title>
        <authorList>
            <person name="Yoshida K."/>
            <person name="Sommer R.J."/>
        </authorList>
    </citation>
    <scope>NUCLEOTIDE SEQUENCE</scope>
    <source>
        <strain evidence="1">RS5133</strain>
    </source>
</reference>
<feature type="non-terminal residue" evidence="1">
    <location>
        <position position="102"/>
    </location>
</feature>
<gene>
    <name evidence="1" type="ORF">PFISCL1PPCAC_27675</name>
</gene>
<dbReference type="Proteomes" id="UP001432322">
    <property type="component" value="Unassembled WGS sequence"/>
</dbReference>
<evidence type="ECO:0000313" key="2">
    <source>
        <dbReference type="Proteomes" id="UP001432322"/>
    </source>
</evidence>
<name>A0AAV5WYG6_9BILA</name>
<feature type="non-terminal residue" evidence="1">
    <location>
        <position position="1"/>
    </location>
</feature>
<organism evidence="1 2">
    <name type="scientific">Pristionchus fissidentatus</name>
    <dbReference type="NCBI Taxonomy" id="1538716"/>
    <lineage>
        <taxon>Eukaryota</taxon>
        <taxon>Metazoa</taxon>
        <taxon>Ecdysozoa</taxon>
        <taxon>Nematoda</taxon>
        <taxon>Chromadorea</taxon>
        <taxon>Rhabditida</taxon>
        <taxon>Rhabditina</taxon>
        <taxon>Diplogasteromorpha</taxon>
        <taxon>Diplogasteroidea</taxon>
        <taxon>Neodiplogasteridae</taxon>
        <taxon>Pristionchus</taxon>
    </lineage>
</organism>
<comment type="caution">
    <text evidence="1">The sequence shown here is derived from an EMBL/GenBank/DDBJ whole genome shotgun (WGS) entry which is preliminary data.</text>
</comment>